<protein>
    <recommendedName>
        <fullName evidence="1">Putative zinc ribbon domain-containing protein</fullName>
    </recommendedName>
</protein>
<proteinExistence type="predicted"/>
<dbReference type="OrthoDB" id="9801008at2"/>
<reference evidence="3" key="1">
    <citation type="submission" date="2017-11" db="EMBL/GenBank/DDBJ databases">
        <authorList>
            <person name="Zhu W."/>
        </authorList>
    </citation>
    <scope>NUCLEOTIDE SEQUENCE [LARGE SCALE GENOMIC DNA]</scope>
    <source>
        <strain evidence="3">CAU 1183</strain>
    </source>
</reference>
<dbReference type="Pfam" id="PF12674">
    <property type="entry name" value="Zn_ribbon_2"/>
    <property type="match status" value="1"/>
</dbReference>
<dbReference type="Proteomes" id="UP000257143">
    <property type="component" value="Unassembled WGS sequence"/>
</dbReference>
<dbReference type="AlphaFoldDB" id="A0A3D8PHR7"/>
<gene>
    <name evidence="2" type="ORF">CWR48_19365</name>
</gene>
<evidence type="ECO:0000259" key="1">
    <source>
        <dbReference type="Pfam" id="PF12674"/>
    </source>
</evidence>
<dbReference type="InterPro" id="IPR025868">
    <property type="entry name" value="Zn_ribbon_dom_put"/>
</dbReference>
<accession>A0A3D8PHR7</accession>
<feature type="domain" description="Putative zinc ribbon" evidence="1">
    <location>
        <begin position="7"/>
        <end position="84"/>
    </location>
</feature>
<sequence>MKEYRKCQSCAMPLKKIEDRGTDRNLDKSSMYCKYCYQEGESTQKDISLDDMKQLVKDKCIEMGSSKFLARMFVKNLHKLERWK</sequence>
<dbReference type="RefSeq" id="WP_115774949.1">
    <property type="nucleotide sequence ID" value="NZ_PIOC01000033.1"/>
</dbReference>
<dbReference type="EMBL" id="PIOC01000033">
    <property type="protein sequence ID" value="RDW15192.1"/>
    <property type="molecule type" value="Genomic_DNA"/>
</dbReference>
<organism evidence="2 3">
    <name type="scientific">Oceanobacillus arenosus</name>
    <dbReference type="NCBI Taxonomy" id="1229153"/>
    <lineage>
        <taxon>Bacteria</taxon>
        <taxon>Bacillati</taxon>
        <taxon>Bacillota</taxon>
        <taxon>Bacilli</taxon>
        <taxon>Bacillales</taxon>
        <taxon>Bacillaceae</taxon>
        <taxon>Oceanobacillus</taxon>
    </lineage>
</organism>
<evidence type="ECO:0000313" key="3">
    <source>
        <dbReference type="Proteomes" id="UP000257143"/>
    </source>
</evidence>
<keyword evidence="3" id="KW-1185">Reference proteome</keyword>
<comment type="caution">
    <text evidence="2">The sequence shown here is derived from an EMBL/GenBank/DDBJ whole genome shotgun (WGS) entry which is preliminary data.</text>
</comment>
<evidence type="ECO:0000313" key="2">
    <source>
        <dbReference type="EMBL" id="RDW15192.1"/>
    </source>
</evidence>
<name>A0A3D8PHR7_9BACI</name>